<evidence type="ECO:0008006" key="4">
    <source>
        <dbReference type="Google" id="ProtNLM"/>
    </source>
</evidence>
<evidence type="ECO:0000313" key="2">
    <source>
        <dbReference type="EMBL" id="GHF05653.1"/>
    </source>
</evidence>
<name>A0ABQ3J8W9_9PSEU</name>
<dbReference type="NCBIfam" id="TIGR03969">
    <property type="entry name" value="mycofactocin"/>
    <property type="match status" value="1"/>
</dbReference>
<organism evidence="2 3">
    <name type="scientific">Amycolatopsis deserti</name>
    <dbReference type="NCBI Taxonomy" id="185696"/>
    <lineage>
        <taxon>Bacteria</taxon>
        <taxon>Bacillati</taxon>
        <taxon>Actinomycetota</taxon>
        <taxon>Actinomycetes</taxon>
        <taxon>Pseudonocardiales</taxon>
        <taxon>Pseudonocardiaceae</taxon>
        <taxon>Amycolatopsis</taxon>
    </lineage>
</organism>
<accession>A0ABQ3J8W9</accession>
<evidence type="ECO:0000313" key="3">
    <source>
        <dbReference type="Proteomes" id="UP000605897"/>
    </source>
</evidence>
<proteinExistence type="predicted"/>
<comment type="caution">
    <text evidence="2">The sequence shown here is derived from an EMBL/GenBank/DDBJ whole genome shotgun (WGS) entry which is preliminary data.</text>
</comment>
<dbReference type="EMBL" id="BNAU01000005">
    <property type="protein sequence ID" value="GHF05653.1"/>
    <property type="molecule type" value="Genomic_DNA"/>
</dbReference>
<keyword evidence="3" id="KW-1185">Reference proteome</keyword>
<dbReference type="Pfam" id="PF23709">
    <property type="entry name" value="MftA"/>
    <property type="match status" value="1"/>
</dbReference>
<evidence type="ECO:0000256" key="1">
    <source>
        <dbReference type="SAM" id="MobiDB-lite"/>
    </source>
</evidence>
<feature type="region of interest" description="Disordered" evidence="1">
    <location>
        <begin position="1"/>
        <end position="27"/>
    </location>
</feature>
<gene>
    <name evidence="2" type="ORF">GCM10017786_43930</name>
</gene>
<sequence length="55" mass="6055">MPLSSEKRGRTGAAHRRREHPMSEAKTVAPAVEDTLVEEDLLVEEVSIDGMCGVY</sequence>
<protein>
    <recommendedName>
        <fullName evidence="4">Mycofactocin</fullName>
    </recommendedName>
</protein>
<dbReference type="Proteomes" id="UP000605897">
    <property type="component" value="Unassembled WGS sequence"/>
</dbReference>
<reference evidence="3" key="1">
    <citation type="journal article" date="2019" name="Int. J. Syst. Evol. Microbiol.">
        <title>The Global Catalogue of Microorganisms (GCM) 10K type strain sequencing project: providing services to taxonomists for standard genome sequencing and annotation.</title>
        <authorList>
            <consortium name="The Broad Institute Genomics Platform"/>
            <consortium name="The Broad Institute Genome Sequencing Center for Infectious Disease"/>
            <person name="Wu L."/>
            <person name="Ma J."/>
        </authorList>
    </citation>
    <scope>NUCLEOTIDE SEQUENCE [LARGE SCALE GENOMIC DNA]</scope>
    <source>
        <strain evidence="3">CGMCC 4.7677</strain>
    </source>
</reference>
<dbReference type="InterPro" id="IPR023988">
    <property type="entry name" value="MftA"/>
</dbReference>